<dbReference type="AlphaFoldDB" id="A0A6A6A5I8"/>
<sequence length="188" mass="20520">MVSPRAANLARNGRSFDSCLSRSLLPFASVPLPHHQDLCRRREVAHRQSTACIAHRRLACLESVPARAKRRPSPPNTGAIVAHRVPPPVPRHDTQHRPRLVTASDYCAPCRLHSCPPVRSGKLGRIANAGLTTASWCTPSPTQLVDTGVHSFLDIHSLAFAPLHPLTGLSTRLPPLVRSFCIQLPTLT</sequence>
<protein>
    <submittedName>
        <fullName evidence="2">Uncharacterized protein</fullName>
    </submittedName>
</protein>
<evidence type="ECO:0000313" key="2">
    <source>
        <dbReference type="EMBL" id="KAF2125871.1"/>
    </source>
</evidence>
<dbReference type="Proteomes" id="UP000799771">
    <property type="component" value="Unassembled WGS sequence"/>
</dbReference>
<accession>A0A6A6A5I8</accession>
<dbReference type="EMBL" id="ML977515">
    <property type="protein sequence ID" value="KAF2125871.1"/>
    <property type="molecule type" value="Genomic_DNA"/>
</dbReference>
<feature type="region of interest" description="Disordered" evidence="1">
    <location>
        <begin position="68"/>
        <end position="95"/>
    </location>
</feature>
<dbReference type="GeneID" id="54411264"/>
<keyword evidence="3" id="KW-1185">Reference proteome</keyword>
<evidence type="ECO:0000256" key="1">
    <source>
        <dbReference type="SAM" id="MobiDB-lite"/>
    </source>
</evidence>
<gene>
    <name evidence="2" type="ORF">P153DRAFT_389322</name>
</gene>
<dbReference type="RefSeq" id="XP_033520263.1">
    <property type="nucleotide sequence ID" value="XM_033670832.1"/>
</dbReference>
<name>A0A6A6A5I8_9PLEO</name>
<organism evidence="2 3">
    <name type="scientific">Dothidotthia symphoricarpi CBS 119687</name>
    <dbReference type="NCBI Taxonomy" id="1392245"/>
    <lineage>
        <taxon>Eukaryota</taxon>
        <taxon>Fungi</taxon>
        <taxon>Dikarya</taxon>
        <taxon>Ascomycota</taxon>
        <taxon>Pezizomycotina</taxon>
        <taxon>Dothideomycetes</taxon>
        <taxon>Pleosporomycetidae</taxon>
        <taxon>Pleosporales</taxon>
        <taxon>Dothidotthiaceae</taxon>
        <taxon>Dothidotthia</taxon>
    </lineage>
</organism>
<reference evidence="2" key="1">
    <citation type="journal article" date="2020" name="Stud. Mycol.">
        <title>101 Dothideomycetes genomes: a test case for predicting lifestyles and emergence of pathogens.</title>
        <authorList>
            <person name="Haridas S."/>
            <person name="Albert R."/>
            <person name="Binder M."/>
            <person name="Bloem J."/>
            <person name="Labutti K."/>
            <person name="Salamov A."/>
            <person name="Andreopoulos B."/>
            <person name="Baker S."/>
            <person name="Barry K."/>
            <person name="Bills G."/>
            <person name="Bluhm B."/>
            <person name="Cannon C."/>
            <person name="Castanera R."/>
            <person name="Culley D."/>
            <person name="Daum C."/>
            <person name="Ezra D."/>
            <person name="Gonzalez J."/>
            <person name="Henrissat B."/>
            <person name="Kuo A."/>
            <person name="Liang C."/>
            <person name="Lipzen A."/>
            <person name="Lutzoni F."/>
            <person name="Magnuson J."/>
            <person name="Mondo S."/>
            <person name="Nolan M."/>
            <person name="Ohm R."/>
            <person name="Pangilinan J."/>
            <person name="Park H.-J."/>
            <person name="Ramirez L."/>
            <person name="Alfaro M."/>
            <person name="Sun H."/>
            <person name="Tritt A."/>
            <person name="Yoshinaga Y."/>
            <person name="Zwiers L.-H."/>
            <person name="Turgeon B."/>
            <person name="Goodwin S."/>
            <person name="Spatafora J."/>
            <person name="Crous P."/>
            <person name="Grigoriev I."/>
        </authorList>
    </citation>
    <scope>NUCLEOTIDE SEQUENCE</scope>
    <source>
        <strain evidence="2">CBS 119687</strain>
    </source>
</reference>
<evidence type="ECO:0000313" key="3">
    <source>
        <dbReference type="Proteomes" id="UP000799771"/>
    </source>
</evidence>
<proteinExistence type="predicted"/>